<dbReference type="AlphaFoldDB" id="A0A6C0C007"/>
<protein>
    <submittedName>
        <fullName evidence="1">Uncharacterized protein</fullName>
    </submittedName>
</protein>
<dbReference type="EMBL" id="MN739295">
    <property type="protein sequence ID" value="QHS97431.1"/>
    <property type="molecule type" value="Genomic_DNA"/>
</dbReference>
<organism evidence="1">
    <name type="scientific">viral metagenome</name>
    <dbReference type="NCBI Taxonomy" id="1070528"/>
    <lineage>
        <taxon>unclassified sequences</taxon>
        <taxon>metagenomes</taxon>
        <taxon>organismal metagenomes</taxon>
    </lineage>
</organism>
<evidence type="ECO:0000313" key="1">
    <source>
        <dbReference type="EMBL" id="QHS97431.1"/>
    </source>
</evidence>
<reference evidence="1" key="1">
    <citation type="journal article" date="2020" name="Nature">
        <title>Giant virus diversity and host interactions through global metagenomics.</title>
        <authorList>
            <person name="Schulz F."/>
            <person name="Roux S."/>
            <person name="Paez-Espino D."/>
            <person name="Jungbluth S."/>
            <person name="Walsh D.A."/>
            <person name="Denef V.J."/>
            <person name="McMahon K.D."/>
            <person name="Konstantinidis K.T."/>
            <person name="Eloe-Fadrosh E.A."/>
            <person name="Kyrpides N.C."/>
            <person name="Woyke T."/>
        </authorList>
    </citation>
    <scope>NUCLEOTIDE SEQUENCE</scope>
    <source>
        <strain evidence="1">GVMAG-M-3300020169-51</strain>
    </source>
</reference>
<sequence length="233" mass="27453">MIKTDKDGIALVSSDLKHKLPSVWQAIQLNYFYISNKNINNLSKKLQRWWRKASGFHDGFKLEGSFNFNLTLPPILYRQSHQCEPPVMYDEIPYYRENGLSAHINTKSNPWNNLSASATDDPIICYRQRKMIVQLKIINGWVCKNTPKRFNKRSFQQPMSKENIYKLSKNPKNLHRNPYKKICCCSGPKAEDYIKAVRRNKKYILKIFQILAEDEINVKTRMKLSNFLITRFS</sequence>
<accession>A0A6C0C007</accession>
<proteinExistence type="predicted"/>
<name>A0A6C0C007_9ZZZZ</name>